<name>A0A2J6QL50_9HELO</name>
<proteinExistence type="predicted"/>
<reference evidence="1 2" key="1">
    <citation type="submission" date="2016-05" db="EMBL/GenBank/DDBJ databases">
        <title>A degradative enzymes factory behind the ericoid mycorrhizal symbiosis.</title>
        <authorList>
            <consortium name="DOE Joint Genome Institute"/>
            <person name="Martino E."/>
            <person name="Morin E."/>
            <person name="Grelet G."/>
            <person name="Kuo A."/>
            <person name="Kohler A."/>
            <person name="Daghino S."/>
            <person name="Barry K."/>
            <person name="Choi C."/>
            <person name="Cichocki N."/>
            <person name="Clum A."/>
            <person name="Copeland A."/>
            <person name="Hainaut M."/>
            <person name="Haridas S."/>
            <person name="Labutti K."/>
            <person name="Lindquist E."/>
            <person name="Lipzen A."/>
            <person name="Khouja H.-R."/>
            <person name="Murat C."/>
            <person name="Ohm R."/>
            <person name="Olson A."/>
            <person name="Spatafora J."/>
            <person name="Veneault-Fourrey C."/>
            <person name="Henrissat B."/>
            <person name="Grigoriev I."/>
            <person name="Martin F."/>
            <person name="Perotto S."/>
        </authorList>
    </citation>
    <scope>NUCLEOTIDE SEQUENCE [LARGE SCALE GENOMIC DNA]</scope>
    <source>
        <strain evidence="1 2">UAMH 7357</strain>
    </source>
</reference>
<dbReference type="AlphaFoldDB" id="A0A2J6QL50"/>
<organism evidence="1 2">
    <name type="scientific">Hyaloscypha hepaticicola</name>
    <dbReference type="NCBI Taxonomy" id="2082293"/>
    <lineage>
        <taxon>Eukaryota</taxon>
        <taxon>Fungi</taxon>
        <taxon>Dikarya</taxon>
        <taxon>Ascomycota</taxon>
        <taxon>Pezizomycotina</taxon>
        <taxon>Leotiomycetes</taxon>
        <taxon>Helotiales</taxon>
        <taxon>Hyaloscyphaceae</taxon>
        <taxon>Hyaloscypha</taxon>
    </lineage>
</organism>
<evidence type="ECO:0000313" key="1">
    <source>
        <dbReference type="EMBL" id="PMD27000.1"/>
    </source>
</evidence>
<evidence type="ECO:0000313" key="2">
    <source>
        <dbReference type="Proteomes" id="UP000235672"/>
    </source>
</evidence>
<dbReference type="EMBL" id="KZ613466">
    <property type="protein sequence ID" value="PMD27000.1"/>
    <property type="molecule type" value="Genomic_DNA"/>
</dbReference>
<protein>
    <submittedName>
        <fullName evidence="1">Uncharacterized protein</fullName>
    </submittedName>
</protein>
<keyword evidence="2" id="KW-1185">Reference proteome</keyword>
<accession>A0A2J6QL50</accession>
<sequence>MLYTLNFSFSRTSQGLNQWLETVCALGPATAVLQLTPAVFTPRTSVLPKHISLPFPLPKSLRLYLQFSHIFGVRNLLAHRSLINFLACSPHFCILVYASSPSCPQICRTLPTMRFGPTRWMLHLPSACCLIPKRDLVALRLGKFFFFNMLIEFRT</sequence>
<dbReference type="Proteomes" id="UP000235672">
    <property type="component" value="Unassembled WGS sequence"/>
</dbReference>
<gene>
    <name evidence="1" type="ORF">NA56DRAFT_223776</name>
</gene>